<proteinExistence type="predicted"/>
<dbReference type="EMBL" id="CP094532">
    <property type="protein sequence ID" value="UOE42150.1"/>
    <property type="molecule type" value="Genomic_DNA"/>
</dbReference>
<dbReference type="InterPro" id="IPR022134">
    <property type="entry name" value="DUF3667"/>
</dbReference>
<keyword evidence="1" id="KW-1133">Transmembrane helix</keyword>
<reference evidence="2 3" key="1">
    <citation type="submission" date="2022-03" db="EMBL/GenBank/DDBJ databases">
        <title>Chryseobacterium sp. isolated from particulate matters in swine house.</title>
        <authorList>
            <person name="Won M."/>
            <person name="Kim S.-J."/>
            <person name="Kwon S.-W."/>
        </authorList>
    </citation>
    <scope>NUCLEOTIDE SEQUENCE [LARGE SCALE GENOMIC DNA]</scope>
    <source>
        <strain evidence="2 3">SC2-2</strain>
    </source>
</reference>
<organism evidence="2 3">
    <name type="scientific">Chryseobacterium suipulveris</name>
    <dbReference type="NCBI Taxonomy" id="2929800"/>
    <lineage>
        <taxon>Bacteria</taxon>
        <taxon>Pseudomonadati</taxon>
        <taxon>Bacteroidota</taxon>
        <taxon>Flavobacteriia</taxon>
        <taxon>Flavobacteriales</taxon>
        <taxon>Weeksellaceae</taxon>
        <taxon>Chryseobacterium group</taxon>
        <taxon>Chryseobacterium</taxon>
    </lineage>
</organism>
<feature type="transmembrane region" description="Helical" evidence="1">
    <location>
        <begin position="76"/>
        <end position="96"/>
    </location>
</feature>
<feature type="transmembrane region" description="Helical" evidence="1">
    <location>
        <begin position="187"/>
        <end position="205"/>
    </location>
</feature>
<sequence>MEKTNNCLNCGRIISENFCSNCGQKASVHRYSFKHFIEHDLIHGFWHVDRGILFTIKELFTRPGHSIREFIQGKRVGYFSFVTLLLITLGITHFLGEYTQIKLADLMPESGKNAMNALEVFTKEYPKTTLLLTIPFYAICSFLWFRKSKLNLTEHFVLNSYKTVAESLITLLFVILTIFYANIKVLMIIYSLISLLTIIYAFWYYRQFFSDYGYSKKTLVIRSLGVVISYMFLSMLVGIIFQIIRDGK</sequence>
<gene>
    <name evidence="2" type="ORF">MTP09_05805</name>
</gene>
<feature type="transmembrane region" description="Helical" evidence="1">
    <location>
        <begin position="125"/>
        <end position="144"/>
    </location>
</feature>
<protein>
    <submittedName>
        <fullName evidence="2">DUF3667 domain-containing protein</fullName>
    </submittedName>
</protein>
<feature type="transmembrane region" description="Helical" evidence="1">
    <location>
        <begin position="226"/>
        <end position="244"/>
    </location>
</feature>
<dbReference type="RefSeq" id="WP_243551118.1">
    <property type="nucleotide sequence ID" value="NZ_CP094532.1"/>
</dbReference>
<feature type="transmembrane region" description="Helical" evidence="1">
    <location>
        <begin position="164"/>
        <end position="181"/>
    </location>
</feature>
<keyword evidence="1" id="KW-0812">Transmembrane</keyword>
<evidence type="ECO:0000313" key="2">
    <source>
        <dbReference type="EMBL" id="UOE42150.1"/>
    </source>
</evidence>
<evidence type="ECO:0000313" key="3">
    <source>
        <dbReference type="Proteomes" id="UP000831460"/>
    </source>
</evidence>
<dbReference type="Pfam" id="PF12412">
    <property type="entry name" value="DUF3667"/>
    <property type="match status" value="1"/>
</dbReference>
<name>A0ABY4BSM0_9FLAO</name>
<evidence type="ECO:0000256" key="1">
    <source>
        <dbReference type="SAM" id="Phobius"/>
    </source>
</evidence>
<accession>A0ABY4BSM0</accession>
<keyword evidence="1" id="KW-0472">Membrane</keyword>
<keyword evidence="3" id="KW-1185">Reference proteome</keyword>
<dbReference type="Proteomes" id="UP000831460">
    <property type="component" value="Chromosome"/>
</dbReference>